<organism evidence="2 3">
    <name type="scientific">Demequina muriae</name>
    <dbReference type="NCBI Taxonomy" id="3051664"/>
    <lineage>
        <taxon>Bacteria</taxon>
        <taxon>Bacillati</taxon>
        <taxon>Actinomycetota</taxon>
        <taxon>Actinomycetes</taxon>
        <taxon>Micrococcales</taxon>
        <taxon>Demequinaceae</taxon>
        <taxon>Demequina</taxon>
    </lineage>
</organism>
<evidence type="ECO:0000313" key="3">
    <source>
        <dbReference type="Proteomes" id="UP001172708"/>
    </source>
</evidence>
<dbReference type="InterPro" id="IPR005025">
    <property type="entry name" value="FMN_Rdtase-like_dom"/>
</dbReference>
<dbReference type="Proteomes" id="UP001172708">
    <property type="component" value="Unassembled WGS sequence"/>
</dbReference>
<dbReference type="Pfam" id="PF03358">
    <property type="entry name" value="FMN_red"/>
    <property type="match status" value="1"/>
</dbReference>
<dbReference type="EMBL" id="JAUHQA010000001">
    <property type="protein sequence ID" value="MDN4480302.1"/>
    <property type="molecule type" value="Genomic_DNA"/>
</dbReference>
<dbReference type="Gene3D" id="3.40.50.360">
    <property type="match status" value="1"/>
</dbReference>
<proteinExistence type="predicted"/>
<comment type="caution">
    <text evidence="2">The sequence shown here is derived from an EMBL/GenBank/DDBJ whole genome shotgun (WGS) entry which is preliminary data.</text>
</comment>
<dbReference type="SUPFAM" id="SSF52218">
    <property type="entry name" value="Flavoproteins"/>
    <property type="match status" value="1"/>
</dbReference>
<accession>A0ABT8GFT9</accession>
<reference evidence="2" key="1">
    <citation type="submission" date="2023-06" db="EMBL/GenBank/DDBJ databases">
        <title>Egi l300058.</title>
        <authorList>
            <person name="Gao L."/>
            <person name="Fang B.-Z."/>
            <person name="Li W.-J."/>
        </authorList>
    </citation>
    <scope>NUCLEOTIDE SEQUENCE</scope>
    <source>
        <strain evidence="2">EGI L300058</strain>
    </source>
</reference>
<evidence type="ECO:0000313" key="2">
    <source>
        <dbReference type="EMBL" id="MDN4480302.1"/>
    </source>
</evidence>
<sequence>MSDTTAHDFTGLKAVFVNTTLKPSPALSHTQGLMEDAIAIMESQGVEVDQIRLVDYDVAPGVNPDMREDVPGGNQDADDWPELSERILGADILVIGSPIWLGEKSSVATRLIERLYGLSGETNDRGQSLFYGRTGGVIVTGNEDGAKHISMNLIYSLQHLGYAIPPNADAAWIGAVGPGPSYLDEGSGGPETEFTQKNITFMAWNLMHMAAWLKASGGFPEGGNSVEAWSSGEHFGHPNPEYRSS</sequence>
<dbReference type="RefSeq" id="WP_301141665.1">
    <property type="nucleotide sequence ID" value="NZ_JAUHQA010000001.1"/>
</dbReference>
<protein>
    <submittedName>
        <fullName evidence="2">Flavodoxin family protein</fullName>
    </submittedName>
</protein>
<keyword evidence="3" id="KW-1185">Reference proteome</keyword>
<evidence type="ECO:0000259" key="1">
    <source>
        <dbReference type="Pfam" id="PF03358"/>
    </source>
</evidence>
<feature type="domain" description="NADPH-dependent FMN reductase-like" evidence="1">
    <location>
        <begin position="28"/>
        <end position="168"/>
    </location>
</feature>
<dbReference type="InterPro" id="IPR029039">
    <property type="entry name" value="Flavoprotein-like_sf"/>
</dbReference>
<name>A0ABT8GFT9_9MICO</name>
<gene>
    <name evidence="2" type="ORF">QQX02_05115</name>
</gene>